<feature type="domain" description="MADF" evidence="1">
    <location>
        <begin position="8"/>
        <end position="101"/>
    </location>
</feature>
<evidence type="ECO:0000259" key="1">
    <source>
        <dbReference type="PROSITE" id="PS51029"/>
    </source>
</evidence>
<dbReference type="PANTHER" id="PTHR21505:SF12">
    <property type="entry name" value="MADF DOMAIN-CONTAINING PROTEIN-RELATED"/>
    <property type="match status" value="1"/>
</dbReference>
<comment type="caution">
    <text evidence="2">The sequence shown here is derived from an EMBL/GenBank/DDBJ whole genome shotgun (WGS) entry which is preliminary data.</text>
</comment>
<reference evidence="2 3" key="1">
    <citation type="submission" date="2015-09" db="EMBL/GenBank/DDBJ databases">
        <title>Draft genome of the scarab beetle Oryctes borbonicus.</title>
        <authorList>
            <person name="Meyer J.M."/>
            <person name="Markov G.V."/>
            <person name="Baskaran P."/>
            <person name="Herrmann M."/>
            <person name="Sommer R.J."/>
            <person name="Roedelsperger C."/>
        </authorList>
    </citation>
    <scope>NUCLEOTIDE SEQUENCE [LARGE SCALE GENOMIC DNA]</scope>
    <source>
        <strain evidence="2">OB123</strain>
        <tissue evidence="2">Whole animal</tissue>
    </source>
</reference>
<dbReference type="PROSITE" id="PS51029">
    <property type="entry name" value="MADF"/>
    <property type="match status" value="1"/>
</dbReference>
<evidence type="ECO:0000313" key="2">
    <source>
        <dbReference type="EMBL" id="KRT84329.1"/>
    </source>
</evidence>
<proteinExistence type="predicted"/>
<dbReference type="Pfam" id="PF10545">
    <property type="entry name" value="MADF_DNA_bdg"/>
    <property type="match status" value="1"/>
</dbReference>
<dbReference type="AlphaFoldDB" id="A0A0T6BAH6"/>
<dbReference type="InterPro" id="IPR006578">
    <property type="entry name" value="MADF-dom"/>
</dbReference>
<dbReference type="EMBL" id="LJIG01002611">
    <property type="protein sequence ID" value="KRT84329.1"/>
    <property type="molecule type" value="Genomic_DNA"/>
</dbReference>
<dbReference type="PANTHER" id="PTHR21505">
    <property type="entry name" value="MADF DOMAIN-CONTAINING PROTEIN-RELATED"/>
    <property type="match status" value="1"/>
</dbReference>
<name>A0A0T6BAH6_9SCAR</name>
<evidence type="ECO:0000313" key="3">
    <source>
        <dbReference type="Proteomes" id="UP000051574"/>
    </source>
</evidence>
<sequence length="264" mass="30156">MDNEQCKTLIAAYRDHRSLWDPKQKKYHSNTAREDAWKEISTKLNIPAAELRTKMRSLLGTYRREKSRTKKTLVTASGRKSVYVSKWFAFKSFDFLSNRDVPSQTMDTLSDAERINTPEQNIENTQFAEVLEQVQPSSSTNTMTVQPSPTIIRRKRIATSTSEGDPVIEKPFSNLHKSSDVTIDPYFSFGQYVANELRKYDSATLAYVKRAINNIIFDADMGRYGCLEQEQQSTPSTSSTVTHTAPENESYIAKYETDTVVMPF</sequence>
<keyword evidence="3" id="KW-1185">Reference proteome</keyword>
<accession>A0A0T6BAH6</accession>
<dbReference type="OrthoDB" id="7408914at2759"/>
<organism evidence="2 3">
    <name type="scientific">Oryctes borbonicus</name>
    <dbReference type="NCBI Taxonomy" id="1629725"/>
    <lineage>
        <taxon>Eukaryota</taxon>
        <taxon>Metazoa</taxon>
        <taxon>Ecdysozoa</taxon>
        <taxon>Arthropoda</taxon>
        <taxon>Hexapoda</taxon>
        <taxon>Insecta</taxon>
        <taxon>Pterygota</taxon>
        <taxon>Neoptera</taxon>
        <taxon>Endopterygota</taxon>
        <taxon>Coleoptera</taxon>
        <taxon>Polyphaga</taxon>
        <taxon>Scarabaeiformia</taxon>
        <taxon>Scarabaeidae</taxon>
        <taxon>Dynastinae</taxon>
        <taxon>Oryctes</taxon>
    </lineage>
</organism>
<protein>
    <submittedName>
        <fullName evidence="2">Myb/SANT-like transcription factor</fullName>
    </submittedName>
</protein>
<dbReference type="SMART" id="SM00595">
    <property type="entry name" value="MADF"/>
    <property type="match status" value="1"/>
</dbReference>
<gene>
    <name evidence="2" type="ORF">AMK59_951</name>
</gene>
<dbReference type="Proteomes" id="UP000051574">
    <property type="component" value="Unassembled WGS sequence"/>
</dbReference>